<dbReference type="GO" id="GO:0009432">
    <property type="term" value="P:SOS response"/>
    <property type="evidence" value="ECO:0007669"/>
    <property type="project" value="UniProtKB-KW"/>
</dbReference>
<evidence type="ECO:0000313" key="8">
    <source>
        <dbReference type="Proteomes" id="UP000428328"/>
    </source>
</evidence>
<evidence type="ECO:0000256" key="3">
    <source>
        <dbReference type="ARBA" id="ARBA00023199"/>
    </source>
</evidence>
<keyword evidence="3" id="KW-0741">SOS mutagenesis</keyword>
<dbReference type="PANTHER" id="PTHR11076:SF34">
    <property type="entry name" value="PROTEIN UMUC"/>
    <property type="match status" value="1"/>
</dbReference>
<dbReference type="InterPro" id="IPR043502">
    <property type="entry name" value="DNA/RNA_pol_sf"/>
</dbReference>
<evidence type="ECO:0000256" key="2">
    <source>
        <dbReference type="ARBA" id="ARBA00022763"/>
    </source>
</evidence>
<dbReference type="InterPro" id="IPR025188">
    <property type="entry name" value="DUF4113"/>
</dbReference>
<accession>A0A6I6JHA3</accession>
<dbReference type="PANTHER" id="PTHR11076">
    <property type="entry name" value="DNA REPAIR POLYMERASE UMUC / TRANSFERASE FAMILY MEMBER"/>
    <property type="match status" value="1"/>
</dbReference>
<feature type="domain" description="UmuC" evidence="6">
    <location>
        <begin position="5"/>
        <end position="188"/>
    </location>
</feature>
<dbReference type="Proteomes" id="UP000428328">
    <property type="component" value="Chromosome"/>
</dbReference>
<dbReference type="GO" id="GO:0006281">
    <property type="term" value="P:DNA repair"/>
    <property type="evidence" value="ECO:0007669"/>
    <property type="project" value="UniProtKB-KW"/>
</dbReference>
<keyword evidence="5" id="KW-0742">SOS response</keyword>
<comment type="similarity">
    <text evidence="1">Belongs to the DNA polymerase type-Y family.</text>
</comment>
<dbReference type="Gene3D" id="3.30.1490.100">
    <property type="entry name" value="DNA polymerase, Y-family, little finger domain"/>
    <property type="match status" value="1"/>
</dbReference>
<dbReference type="SUPFAM" id="SSF56672">
    <property type="entry name" value="DNA/RNA polymerases"/>
    <property type="match status" value="1"/>
</dbReference>
<sequence>MPAAYALIDCNNFYASCERVFRPELRGRPVVVLSNNDGCVIARSAEAKELGVGMGTPYFKCRTMLERQGVAVFSSNYALYGDLSARVMRVLGRFCPSVEIYSIDEAFADLSGVPGGAAAFSRRLRATVEAWTGIPVSIGLGPTKTLAKLANRFAKKQPRCRGVFDLAASPDPDRVLRWTDVGEVWGIGPRHAKRLRKLGVRTALDFRELKREWVRRKMTVTGLHTLLELRGLPCLDFASGPPSKKTIVSSRSFGHPVTRLEDLMEATAQYATRAAEKLRRQRSVAGHVLVHLETNRFRLGEPQYNNAAPVPLAVATAHTPDLIRAAQAGLKRIFRDGYAYKKCGVMLSGLESEDGRWLSLLDLPPDAHGRHAPLMRAVDACNSRWGRDTVKFAASGLNGTWRMRRELCSPRYTTAWEELLTVKAG</sequence>
<dbReference type="RefSeq" id="WP_158947107.1">
    <property type="nucleotide sequence ID" value="NZ_CP046400.1"/>
</dbReference>
<dbReference type="Gene3D" id="1.10.150.20">
    <property type="entry name" value="5' to 3' exonuclease, C-terminal subdomain"/>
    <property type="match status" value="1"/>
</dbReference>
<dbReference type="CDD" id="cd01700">
    <property type="entry name" value="PolY_Pol_V_umuC"/>
    <property type="match status" value="1"/>
</dbReference>
<dbReference type="Pfam" id="PF00817">
    <property type="entry name" value="IMS"/>
    <property type="match status" value="1"/>
</dbReference>
<dbReference type="PROSITE" id="PS50173">
    <property type="entry name" value="UMUC"/>
    <property type="match status" value="1"/>
</dbReference>
<keyword evidence="8" id="KW-1185">Reference proteome</keyword>
<dbReference type="InterPro" id="IPR050116">
    <property type="entry name" value="DNA_polymerase-Y"/>
</dbReference>
<dbReference type="Gene3D" id="3.40.1170.60">
    <property type="match status" value="1"/>
</dbReference>
<dbReference type="EC" id="2.7.7.7" evidence="7"/>
<evidence type="ECO:0000313" key="7">
    <source>
        <dbReference type="EMBL" id="QGY39883.1"/>
    </source>
</evidence>
<dbReference type="Pfam" id="PF13438">
    <property type="entry name" value="DUF4113"/>
    <property type="match status" value="1"/>
</dbReference>
<proteinExistence type="inferred from homology"/>
<gene>
    <name evidence="7" type="primary">umuC</name>
    <name evidence="7" type="ORF">GM415_07010</name>
</gene>
<keyword evidence="4" id="KW-0234">DNA repair</keyword>
<dbReference type="EMBL" id="CP046400">
    <property type="protein sequence ID" value="QGY39883.1"/>
    <property type="molecule type" value="Genomic_DNA"/>
</dbReference>
<evidence type="ECO:0000256" key="1">
    <source>
        <dbReference type="ARBA" id="ARBA00010945"/>
    </source>
</evidence>
<keyword evidence="7" id="KW-0548">Nucleotidyltransferase</keyword>
<dbReference type="InterPro" id="IPR043128">
    <property type="entry name" value="Rev_trsase/Diguanyl_cyclase"/>
</dbReference>
<protein>
    <submittedName>
        <fullName evidence="7">Translesion error-prone DNA polymerase V subunit UmuC</fullName>
        <ecNumber evidence="7">2.7.7.7</ecNumber>
    </submittedName>
</protein>
<dbReference type="InterPro" id="IPR001126">
    <property type="entry name" value="UmuC"/>
</dbReference>
<dbReference type="KEGG" id="psel:GM415_07010"/>
<dbReference type="AlphaFoldDB" id="A0A6I6JHA3"/>
<reference evidence="7 8" key="1">
    <citation type="submission" date="2019-11" db="EMBL/GenBank/DDBJ databases">
        <authorList>
            <person name="Zheng R.K."/>
            <person name="Sun C.M."/>
        </authorList>
    </citation>
    <scope>NUCLEOTIDE SEQUENCE [LARGE SCALE GENOMIC DNA]</scope>
    <source>
        <strain evidence="7 8">SRB007</strain>
    </source>
</reference>
<name>A0A6I6JHA3_9BACT</name>
<dbReference type="GO" id="GO:0005829">
    <property type="term" value="C:cytosol"/>
    <property type="evidence" value="ECO:0007669"/>
    <property type="project" value="TreeGrafter"/>
</dbReference>
<keyword evidence="2" id="KW-0227">DNA damage</keyword>
<dbReference type="NCBIfam" id="NF002955">
    <property type="entry name" value="PRK03609.1"/>
    <property type="match status" value="1"/>
</dbReference>
<organism evidence="7 8">
    <name type="scientific">Pseudodesulfovibrio cashew</name>
    <dbReference type="NCBI Taxonomy" id="2678688"/>
    <lineage>
        <taxon>Bacteria</taxon>
        <taxon>Pseudomonadati</taxon>
        <taxon>Thermodesulfobacteriota</taxon>
        <taxon>Desulfovibrionia</taxon>
        <taxon>Desulfovibrionales</taxon>
        <taxon>Desulfovibrionaceae</taxon>
    </lineage>
</organism>
<dbReference type="GO" id="GO:0042276">
    <property type="term" value="P:error-prone translesion synthesis"/>
    <property type="evidence" value="ECO:0007669"/>
    <property type="project" value="TreeGrafter"/>
</dbReference>
<dbReference type="Pfam" id="PF11799">
    <property type="entry name" value="IMS_C"/>
    <property type="match status" value="1"/>
</dbReference>
<dbReference type="InterPro" id="IPR017961">
    <property type="entry name" value="DNA_pol_Y-fam_little_finger"/>
</dbReference>
<evidence type="ECO:0000259" key="6">
    <source>
        <dbReference type="PROSITE" id="PS50173"/>
    </source>
</evidence>
<dbReference type="Gene3D" id="3.30.70.270">
    <property type="match status" value="1"/>
</dbReference>
<evidence type="ECO:0000256" key="5">
    <source>
        <dbReference type="ARBA" id="ARBA00023236"/>
    </source>
</evidence>
<evidence type="ECO:0000256" key="4">
    <source>
        <dbReference type="ARBA" id="ARBA00023204"/>
    </source>
</evidence>
<dbReference type="InterPro" id="IPR036775">
    <property type="entry name" value="DNA_pol_Y-fam_lit_finger_sf"/>
</dbReference>
<dbReference type="GO" id="GO:0003684">
    <property type="term" value="F:damaged DNA binding"/>
    <property type="evidence" value="ECO:0007669"/>
    <property type="project" value="InterPro"/>
</dbReference>
<dbReference type="GO" id="GO:0003887">
    <property type="term" value="F:DNA-directed DNA polymerase activity"/>
    <property type="evidence" value="ECO:0007669"/>
    <property type="project" value="UniProtKB-EC"/>
</dbReference>
<keyword evidence="7" id="KW-0808">Transferase</keyword>